<protein>
    <submittedName>
        <fullName evidence="1">Uncharacterized protein</fullName>
    </submittedName>
</protein>
<comment type="caution">
    <text evidence="1">The sequence shown here is derived from an EMBL/GenBank/DDBJ whole genome shotgun (WGS) entry which is preliminary data.</text>
</comment>
<evidence type="ECO:0000313" key="1">
    <source>
        <dbReference type="EMBL" id="GAI15401.1"/>
    </source>
</evidence>
<sequence length="69" mass="7591">LLPSALAGLLGNLLGSNLLAGWPGGGQFSVITWERMRNTKNGAMADFMRMFMDKLPESCILRASFKEMK</sequence>
<feature type="non-terminal residue" evidence="1">
    <location>
        <position position="1"/>
    </location>
</feature>
<accession>X1MBB7</accession>
<dbReference type="EMBL" id="BARV01010706">
    <property type="protein sequence ID" value="GAI15401.1"/>
    <property type="molecule type" value="Genomic_DNA"/>
</dbReference>
<reference evidence="1" key="1">
    <citation type="journal article" date="2014" name="Front. Microbiol.">
        <title>High frequency of phylogenetically diverse reductive dehalogenase-homologous genes in deep subseafloor sedimentary metagenomes.</title>
        <authorList>
            <person name="Kawai M."/>
            <person name="Futagami T."/>
            <person name="Toyoda A."/>
            <person name="Takaki Y."/>
            <person name="Nishi S."/>
            <person name="Hori S."/>
            <person name="Arai W."/>
            <person name="Tsubouchi T."/>
            <person name="Morono Y."/>
            <person name="Uchiyama I."/>
            <person name="Ito T."/>
            <person name="Fujiyama A."/>
            <person name="Inagaki F."/>
            <person name="Takami H."/>
        </authorList>
    </citation>
    <scope>NUCLEOTIDE SEQUENCE</scope>
    <source>
        <strain evidence="1">Expedition CK06-06</strain>
    </source>
</reference>
<proteinExistence type="predicted"/>
<organism evidence="1">
    <name type="scientific">marine sediment metagenome</name>
    <dbReference type="NCBI Taxonomy" id="412755"/>
    <lineage>
        <taxon>unclassified sequences</taxon>
        <taxon>metagenomes</taxon>
        <taxon>ecological metagenomes</taxon>
    </lineage>
</organism>
<dbReference type="AlphaFoldDB" id="X1MBB7"/>
<gene>
    <name evidence="1" type="ORF">S06H3_20624</name>
</gene>
<name>X1MBB7_9ZZZZ</name>